<dbReference type="PROSITE" id="PS51257">
    <property type="entry name" value="PROKAR_LIPOPROTEIN"/>
    <property type="match status" value="1"/>
</dbReference>
<dbReference type="EMBL" id="JAEPCM010000446">
    <property type="protein sequence ID" value="MCG7947195.1"/>
    <property type="molecule type" value="Genomic_DNA"/>
</dbReference>
<protein>
    <submittedName>
        <fullName evidence="1">DUF4410 domain-containing protein</fullName>
    </submittedName>
</protein>
<dbReference type="Proteomes" id="UP000886667">
    <property type="component" value="Unassembled WGS sequence"/>
</dbReference>
<evidence type="ECO:0000313" key="1">
    <source>
        <dbReference type="EMBL" id="MCG7947195.1"/>
    </source>
</evidence>
<reference evidence="1" key="1">
    <citation type="journal article" date="2021" name="Proc. Natl. Acad. Sci. U.S.A.">
        <title>Global biogeography of chemosynthetic symbionts reveals both localized and globally distributed symbiont groups. .</title>
        <authorList>
            <person name="Osvatic J.T."/>
            <person name="Wilkins L.G.E."/>
            <person name="Leibrecht L."/>
            <person name="Leray M."/>
            <person name="Zauner S."/>
            <person name="Polzin J."/>
            <person name="Camacho Y."/>
            <person name="Gros O."/>
            <person name="van Gils J.A."/>
            <person name="Eisen J.A."/>
            <person name="Petersen J.M."/>
            <person name="Yuen B."/>
        </authorList>
    </citation>
    <scope>NUCLEOTIDE SEQUENCE</scope>
    <source>
        <strain evidence="1">MAGclacostrist064TRANS</strain>
    </source>
</reference>
<proteinExistence type="predicted"/>
<name>A0A9E4N475_9GAMM</name>
<accession>A0A9E4N475</accession>
<gene>
    <name evidence="1" type="ORF">JAZ07_12695</name>
</gene>
<evidence type="ECO:0000313" key="2">
    <source>
        <dbReference type="Proteomes" id="UP000886667"/>
    </source>
</evidence>
<comment type="caution">
    <text evidence="1">The sequence shown here is derived from an EMBL/GenBank/DDBJ whole genome shotgun (WGS) entry which is preliminary data.</text>
</comment>
<dbReference type="AlphaFoldDB" id="A0A9E4N475"/>
<dbReference type="Pfam" id="PF14366">
    <property type="entry name" value="DUF4410"/>
    <property type="match status" value="1"/>
</dbReference>
<sequence length="188" mass="20312">MRQQQAVHLFMLILILMLTGCSSSVERGANGSTQSGKIARSEVNEVTIHFSDEVKEKIKDVSSFDMIRFNETVISQLDNSGLLNAASDKSVEITITGARFRHTALAALFGFMAGADHITGNVLLKDDAQNTIDEFVVSASYALGGAGGANEETRISWMYGKFAELTAQTLSGEVDPSATKKQAEKFLN</sequence>
<organism evidence="1 2">
    <name type="scientific">Candidatus Thiodiazotropha taylori</name>
    <dbReference type="NCBI Taxonomy" id="2792791"/>
    <lineage>
        <taxon>Bacteria</taxon>
        <taxon>Pseudomonadati</taxon>
        <taxon>Pseudomonadota</taxon>
        <taxon>Gammaproteobacteria</taxon>
        <taxon>Chromatiales</taxon>
        <taxon>Sedimenticolaceae</taxon>
        <taxon>Candidatus Thiodiazotropha</taxon>
    </lineage>
</organism>
<dbReference type="InterPro" id="IPR025522">
    <property type="entry name" value="DUF4410"/>
</dbReference>